<dbReference type="Proteomes" id="UP000265520">
    <property type="component" value="Unassembled WGS sequence"/>
</dbReference>
<sequence>VSDSDSWDEDIVIVDEPIVTKPHVKQIAISNDTELAQQEGLDSIPTEAIPATAQVEDAHEPHNNSSADAA</sequence>
<comment type="caution">
    <text evidence="2">The sequence shown here is derived from an EMBL/GenBank/DDBJ whole genome shotgun (WGS) entry which is preliminary data.</text>
</comment>
<dbReference type="EMBL" id="LXQA011261408">
    <property type="protein sequence ID" value="MCI91054.1"/>
    <property type="molecule type" value="Genomic_DNA"/>
</dbReference>
<feature type="non-terminal residue" evidence="2">
    <location>
        <position position="1"/>
    </location>
</feature>
<name>A0A392VRP1_9FABA</name>
<feature type="non-terminal residue" evidence="2">
    <location>
        <position position="70"/>
    </location>
</feature>
<protein>
    <submittedName>
        <fullName evidence="2">Uncharacterized protein</fullName>
    </submittedName>
</protein>
<keyword evidence="3" id="KW-1185">Reference proteome</keyword>
<evidence type="ECO:0000313" key="3">
    <source>
        <dbReference type="Proteomes" id="UP000265520"/>
    </source>
</evidence>
<accession>A0A392VRP1</accession>
<feature type="region of interest" description="Disordered" evidence="1">
    <location>
        <begin position="47"/>
        <end position="70"/>
    </location>
</feature>
<reference evidence="2 3" key="1">
    <citation type="journal article" date="2018" name="Front. Plant Sci.">
        <title>Red Clover (Trifolium pratense) and Zigzag Clover (T. medium) - A Picture of Genomic Similarities and Differences.</title>
        <authorList>
            <person name="Dluhosova J."/>
            <person name="Istvanek J."/>
            <person name="Nedelnik J."/>
            <person name="Repkova J."/>
        </authorList>
    </citation>
    <scope>NUCLEOTIDE SEQUENCE [LARGE SCALE GENOMIC DNA]</scope>
    <source>
        <strain evidence="3">cv. 10/8</strain>
        <tissue evidence="2">Leaf</tissue>
    </source>
</reference>
<evidence type="ECO:0000256" key="1">
    <source>
        <dbReference type="SAM" id="MobiDB-lite"/>
    </source>
</evidence>
<organism evidence="2 3">
    <name type="scientific">Trifolium medium</name>
    <dbReference type="NCBI Taxonomy" id="97028"/>
    <lineage>
        <taxon>Eukaryota</taxon>
        <taxon>Viridiplantae</taxon>
        <taxon>Streptophyta</taxon>
        <taxon>Embryophyta</taxon>
        <taxon>Tracheophyta</taxon>
        <taxon>Spermatophyta</taxon>
        <taxon>Magnoliopsida</taxon>
        <taxon>eudicotyledons</taxon>
        <taxon>Gunneridae</taxon>
        <taxon>Pentapetalae</taxon>
        <taxon>rosids</taxon>
        <taxon>fabids</taxon>
        <taxon>Fabales</taxon>
        <taxon>Fabaceae</taxon>
        <taxon>Papilionoideae</taxon>
        <taxon>50 kb inversion clade</taxon>
        <taxon>NPAAA clade</taxon>
        <taxon>Hologalegina</taxon>
        <taxon>IRL clade</taxon>
        <taxon>Trifolieae</taxon>
        <taxon>Trifolium</taxon>
    </lineage>
</organism>
<evidence type="ECO:0000313" key="2">
    <source>
        <dbReference type="EMBL" id="MCI91054.1"/>
    </source>
</evidence>
<proteinExistence type="predicted"/>
<dbReference type="AlphaFoldDB" id="A0A392VRP1"/>